<dbReference type="InterPro" id="IPR020904">
    <property type="entry name" value="Sc_DH/Rdtase_CS"/>
</dbReference>
<dbReference type="PROSITE" id="PS00061">
    <property type="entry name" value="ADH_SHORT"/>
    <property type="match status" value="1"/>
</dbReference>
<gene>
    <name evidence="6" type="ORF">IWZ03DRAFT_414372</name>
</gene>
<protein>
    <recommendedName>
        <fullName evidence="2">3-oxoacyl-[acyl-carrier-protein] reductase</fullName>
        <ecNumber evidence="2">1.1.1.100</ecNumber>
    </recommendedName>
</protein>
<evidence type="ECO:0000256" key="1">
    <source>
        <dbReference type="ARBA" id="ARBA00006484"/>
    </source>
</evidence>
<dbReference type="PRINTS" id="PR00081">
    <property type="entry name" value="GDHRDH"/>
</dbReference>
<dbReference type="InterPro" id="IPR002347">
    <property type="entry name" value="SDR_fam"/>
</dbReference>
<evidence type="ECO:0000259" key="5">
    <source>
        <dbReference type="SMART" id="SM00822"/>
    </source>
</evidence>
<dbReference type="InterPro" id="IPR050259">
    <property type="entry name" value="SDR"/>
</dbReference>
<dbReference type="PANTHER" id="PTHR42879:SF2">
    <property type="entry name" value="3-OXOACYL-[ACYL-CARRIER-PROTEIN] REDUCTASE FABG"/>
    <property type="match status" value="1"/>
</dbReference>
<dbReference type="EMBL" id="JBBPHU010000005">
    <property type="protein sequence ID" value="KAK7517507.1"/>
    <property type="molecule type" value="Genomic_DNA"/>
</dbReference>
<name>A0ABR1KLY5_9PEZI</name>
<dbReference type="Proteomes" id="UP001363622">
    <property type="component" value="Unassembled WGS sequence"/>
</dbReference>
<comment type="similarity">
    <text evidence="1">Belongs to the short-chain dehydrogenases/reductases (SDR) family.</text>
</comment>
<dbReference type="SUPFAM" id="SSF51735">
    <property type="entry name" value="NAD(P)-binding Rossmann-fold domains"/>
    <property type="match status" value="1"/>
</dbReference>
<comment type="catalytic activity">
    <reaction evidence="4">
        <text>a (3R)-hydroxyacyl-[ACP] + NADP(+) = a 3-oxoacyl-[ACP] + NADPH + H(+)</text>
        <dbReference type="Rhea" id="RHEA:17397"/>
        <dbReference type="Rhea" id="RHEA-COMP:9916"/>
        <dbReference type="Rhea" id="RHEA-COMP:9945"/>
        <dbReference type="ChEBI" id="CHEBI:15378"/>
        <dbReference type="ChEBI" id="CHEBI:57783"/>
        <dbReference type="ChEBI" id="CHEBI:58349"/>
        <dbReference type="ChEBI" id="CHEBI:78776"/>
        <dbReference type="ChEBI" id="CHEBI:78827"/>
        <dbReference type="EC" id="1.1.1.100"/>
    </reaction>
</comment>
<organism evidence="6 7">
    <name type="scientific">Phyllosticta citriasiana</name>
    <dbReference type="NCBI Taxonomy" id="595635"/>
    <lineage>
        <taxon>Eukaryota</taxon>
        <taxon>Fungi</taxon>
        <taxon>Dikarya</taxon>
        <taxon>Ascomycota</taxon>
        <taxon>Pezizomycotina</taxon>
        <taxon>Dothideomycetes</taxon>
        <taxon>Dothideomycetes incertae sedis</taxon>
        <taxon>Botryosphaeriales</taxon>
        <taxon>Phyllostictaceae</taxon>
        <taxon>Phyllosticta</taxon>
    </lineage>
</organism>
<evidence type="ECO:0000313" key="7">
    <source>
        <dbReference type="Proteomes" id="UP001363622"/>
    </source>
</evidence>
<dbReference type="Gene3D" id="3.40.50.720">
    <property type="entry name" value="NAD(P)-binding Rossmann-like Domain"/>
    <property type="match status" value="1"/>
</dbReference>
<sequence>MTSPQSLSPLSKTLSGKVAIVTGSSRGIGASIALRLAQHGASVAINYMSSAANAEEVAQTARALGVKAITVKADVSKKGELAQLFERTKKELGRVDVVMSNSGIEHFGSLSEVKEDEIDAVFAINVKAQYFVAQMAEKYMEDGGRLMLISSVSAVMGVPRHAIYAASKAAVIGMTKCLAWDFGRRGITVNCIAPGGVKSDMYAEASKNYIPGGADMTMDEIDARLSKWSPLGRVGFPDDVAGVVALLAGPEAQWLTGQTFHVSGGAHMAS</sequence>
<dbReference type="EC" id="1.1.1.100" evidence="2"/>
<dbReference type="Pfam" id="PF13561">
    <property type="entry name" value="adh_short_C2"/>
    <property type="match status" value="1"/>
</dbReference>
<evidence type="ECO:0000313" key="6">
    <source>
        <dbReference type="EMBL" id="KAK7517507.1"/>
    </source>
</evidence>
<dbReference type="SMART" id="SM00822">
    <property type="entry name" value="PKS_KR"/>
    <property type="match status" value="1"/>
</dbReference>
<dbReference type="InterPro" id="IPR057326">
    <property type="entry name" value="KR_dom"/>
</dbReference>
<comment type="caution">
    <text evidence="6">The sequence shown here is derived from an EMBL/GenBank/DDBJ whole genome shotgun (WGS) entry which is preliminary data.</text>
</comment>
<dbReference type="PANTHER" id="PTHR42879">
    <property type="entry name" value="3-OXOACYL-(ACYL-CARRIER-PROTEIN) REDUCTASE"/>
    <property type="match status" value="1"/>
</dbReference>
<proteinExistence type="inferred from homology"/>
<feature type="domain" description="Ketoreductase" evidence="5">
    <location>
        <begin position="17"/>
        <end position="195"/>
    </location>
</feature>
<keyword evidence="7" id="KW-1185">Reference proteome</keyword>
<reference evidence="6 7" key="1">
    <citation type="submission" date="2024-04" db="EMBL/GenBank/DDBJ databases">
        <title>Phyllosticta paracitricarpa is synonymous to the EU quarantine fungus P. citricarpa based on phylogenomic analyses.</title>
        <authorList>
            <consortium name="Lawrence Berkeley National Laboratory"/>
            <person name="Van Ingen-Buijs V.A."/>
            <person name="Van Westerhoven A.C."/>
            <person name="Haridas S."/>
            <person name="Skiadas P."/>
            <person name="Martin F."/>
            <person name="Groenewald J.Z."/>
            <person name="Crous P.W."/>
            <person name="Seidl M.F."/>
        </authorList>
    </citation>
    <scope>NUCLEOTIDE SEQUENCE [LARGE SCALE GENOMIC DNA]</scope>
    <source>
        <strain evidence="6 7">CBS 123371</strain>
    </source>
</reference>
<evidence type="ECO:0000256" key="4">
    <source>
        <dbReference type="ARBA" id="ARBA00048508"/>
    </source>
</evidence>
<dbReference type="InterPro" id="IPR036291">
    <property type="entry name" value="NAD(P)-bd_dom_sf"/>
</dbReference>
<evidence type="ECO:0000256" key="3">
    <source>
        <dbReference type="ARBA" id="ARBA00022857"/>
    </source>
</evidence>
<dbReference type="PRINTS" id="PR00080">
    <property type="entry name" value="SDRFAMILY"/>
</dbReference>
<accession>A0ABR1KLY5</accession>
<evidence type="ECO:0000256" key="2">
    <source>
        <dbReference type="ARBA" id="ARBA00012948"/>
    </source>
</evidence>
<keyword evidence="3" id="KW-0521">NADP</keyword>